<dbReference type="GO" id="GO:0009225">
    <property type="term" value="P:nucleotide-sugar metabolic process"/>
    <property type="evidence" value="ECO:0007669"/>
    <property type="project" value="InterPro"/>
</dbReference>
<organism evidence="10 11">
    <name type="scientific">Alloscardovia theropitheci</name>
    <dbReference type="NCBI Taxonomy" id="2496842"/>
    <lineage>
        <taxon>Bacteria</taxon>
        <taxon>Bacillati</taxon>
        <taxon>Actinomycetota</taxon>
        <taxon>Actinomycetes</taxon>
        <taxon>Bifidobacteriales</taxon>
        <taxon>Bifidobacteriaceae</taxon>
        <taxon>Alloscardovia</taxon>
    </lineage>
</organism>
<dbReference type="InterPro" id="IPR016040">
    <property type="entry name" value="NAD(P)-bd_dom"/>
</dbReference>
<dbReference type="SUPFAM" id="SSF51735">
    <property type="entry name" value="NAD(P)-binding Rossmann-fold domains"/>
    <property type="match status" value="1"/>
</dbReference>
<evidence type="ECO:0000256" key="8">
    <source>
        <dbReference type="RuleBase" id="RU004473"/>
    </source>
</evidence>
<evidence type="ECO:0000259" key="9">
    <source>
        <dbReference type="Pfam" id="PF16363"/>
    </source>
</evidence>
<keyword evidence="6" id="KW-0520">NAD</keyword>
<dbReference type="RefSeq" id="WP_131283717.1">
    <property type="nucleotide sequence ID" value="NZ_RXLP01000019.1"/>
</dbReference>
<evidence type="ECO:0000256" key="6">
    <source>
        <dbReference type="ARBA" id="ARBA00023027"/>
    </source>
</evidence>
<dbReference type="EMBL" id="RXLP01000019">
    <property type="protein sequence ID" value="TCD54153.1"/>
    <property type="molecule type" value="Genomic_DNA"/>
</dbReference>
<dbReference type="InterPro" id="IPR005888">
    <property type="entry name" value="dTDP_Gluc_deHydtase"/>
</dbReference>
<keyword evidence="11" id="KW-1185">Reference proteome</keyword>
<evidence type="ECO:0000256" key="4">
    <source>
        <dbReference type="ARBA" id="ARBA00011990"/>
    </source>
</evidence>
<sequence>METLLVTGGAGFIGSNFVHFVRNHHPDTKLVVLDALTYAGNLSNIASLLRPAYSSSDKRVEFIHGSINDVELVDSIVQKVDAVVHFAAESHNDKAIVSPDIFFETNVMGTLTLLKAAQRYDVRFHHISTDEVYGDTDINSQELFTEDSPYKPSSPYAASKAASDHMVRAWTRTYGLKATISNCSNNFGAYQHIEKFIPRAITNALCGIPIKLYGDGLAMRDWIHVEDQCRAIWEILHNGRIGQTYLVSAQCVVNNKTVIDILCDIMRTQFDCDPCIQYVRDRAGADRRYALNPQKIRQELGWKPEHTQFSRELESVVRWYSSNEDWWKSEKSRVEEQYQILGQ</sequence>
<dbReference type="EC" id="4.2.1.46" evidence="4 8"/>
<dbReference type="AlphaFoldDB" id="A0A4R0QPK1"/>
<name>A0A4R0QPK1_9BIFI</name>
<evidence type="ECO:0000256" key="1">
    <source>
        <dbReference type="ARBA" id="ARBA00001539"/>
    </source>
</evidence>
<dbReference type="Proteomes" id="UP000291289">
    <property type="component" value="Unassembled WGS sequence"/>
</dbReference>
<dbReference type="OrthoDB" id="9801785at2"/>
<evidence type="ECO:0000313" key="11">
    <source>
        <dbReference type="Proteomes" id="UP000291289"/>
    </source>
</evidence>
<dbReference type="GO" id="GO:0008460">
    <property type="term" value="F:dTDP-glucose 4,6-dehydratase activity"/>
    <property type="evidence" value="ECO:0007669"/>
    <property type="project" value="UniProtKB-EC"/>
</dbReference>
<dbReference type="CDD" id="cd05246">
    <property type="entry name" value="dTDP_GD_SDR_e"/>
    <property type="match status" value="1"/>
</dbReference>
<comment type="similarity">
    <text evidence="3 8">Belongs to the NAD(P)-dependent epimerase/dehydratase family. dTDP-glucose dehydratase subfamily.</text>
</comment>
<dbReference type="PANTHER" id="PTHR43000">
    <property type="entry name" value="DTDP-D-GLUCOSE 4,6-DEHYDRATASE-RELATED"/>
    <property type="match status" value="1"/>
</dbReference>
<dbReference type="Gene3D" id="3.40.50.720">
    <property type="entry name" value="NAD(P)-binding Rossmann-like Domain"/>
    <property type="match status" value="1"/>
</dbReference>
<evidence type="ECO:0000256" key="3">
    <source>
        <dbReference type="ARBA" id="ARBA00008178"/>
    </source>
</evidence>
<evidence type="ECO:0000313" key="10">
    <source>
        <dbReference type="EMBL" id="TCD54153.1"/>
    </source>
</evidence>
<evidence type="ECO:0000256" key="5">
    <source>
        <dbReference type="ARBA" id="ARBA00016977"/>
    </source>
</evidence>
<gene>
    <name evidence="10" type="primary">rfbB</name>
    <name evidence="10" type="ORF">EJ419_03655</name>
</gene>
<evidence type="ECO:0000256" key="2">
    <source>
        <dbReference type="ARBA" id="ARBA00001911"/>
    </source>
</evidence>
<comment type="cofactor">
    <cofactor evidence="2 8">
        <name>NAD(+)</name>
        <dbReference type="ChEBI" id="CHEBI:57540"/>
    </cofactor>
</comment>
<comment type="caution">
    <text evidence="10">The sequence shown here is derived from an EMBL/GenBank/DDBJ whole genome shotgun (WGS) entry which is preliminary data.</text>
</comment>
<protein>
    <recommendedName>
        <fullName evidence="5 8">dTDP-glucose 4,6-dehydratase</fullName>
        <ecNumber evidence="4 8">4.2.1.46</ecNumber>
    </recommendedName>
</protein>
<accession>A0A4R0QPK1</accession>
<proteinExistence type="inferred from homology"/>
<comment type="catalytic activity">
    <reaction evidence="1 8">
        <text>dTDP-alpha-D-glucose = dTDP-4-dehydro-6-deoxy-alpha-D-glucose + H2O</text>
        <dbReference type="Rhea" id="RHEA:17221"/>
        <dbReference type="ChEBI" id="CHEBI:15377"/>
        <dbReference type="ChEBI" id="CHEBI:57477"/>
        <dbReference type="ChEBI" id="CHEBI:57649"/>
        <dbReference type="EC" id="4.2.1.46"/>
    </reaction>
</comment>
<dbReference type="InterPro" id="IPR036291">
    <property type="entry name" value="NAD(P)-bd_dom_sf"/>
</dbReference>
<dbReference type="Gene3D" id="3.90.25.10">
    <property type="entry name" value="UDP-galactose 4-epimerase, domain 1"/>
    <property type="match status" value="1"/>
</dbReference>
<reference evidence="10 11" key="1">
    <citation type="submission" date="2018-12" db="EMBL/GenBank/DDBJ databases">
        <title>Alloscrdovia theropitheci sp. nov: a novel taxon from the feces of the bleeding-herat monkey (Theropithecus geleda).</title>
        <authorList>
            <person name="Modesto M."/>
        </authorList>
    </citation>
    <scope>NUCLEOTIDE SEQUENCE [LARGE SCALE GENOMIC DNA]</scope>
    <source>
        <strain evidence="10 11">GLDI4/2</strain>
    </source>
</reference>
<evidence type="ECO:0000256" key="7">
    <source>
        <dbReference type="ARBA" id="ARBA00023239"/>
    </source>
</evidence>
<keyword evidence="7 8" id="KW-0456">Lyase</keyword>
<dbReference type="NCBIfam" id="TIGR01181">
    <property type="entry name" value="dTDP_gluc_dehyt"/>
    <property type="match status" value="1"/>
</dbReference>
<dbReference type="Pfam" id="PF16363">
    <property type="entry name" value="GDP_Man_Dehyd"/>
    <property type="match status" value="1"/>
</dbReference>
<feature type="domain" description="NAD(P)-binding" evidence="9">
    <location>
        <begin position="5"/>
        <end position="307"/>
    </location>
</feature>